<evidence type="ECO:0000256" key="5">
    <source>
        <dbReference type="ARBA" id="ARBA00023015"/>
    </source>
</evidence>
<sequence length="1099" mass="123908">MIDQTHMEYFREHMSDEEKIAAQESLKATYRPPIEFYLFFQRRAIKNVSAAATAAAAAASMRTVVVRFADADAAAYHIATAGFIGVSRRTQRQTQLPASTKRTRPLFLQRSLKYKTEAKRQRRIQMTLFLPGSKDAAGVETQELFPLFIMLARLVSSKTTAKSSSAIYKFSRACILTGDDGVSQPQANFLLPRMDRLALDAKSGSLVILFISFAGAQNSQSGIDSSKIHSGNIGGHCLWSKIPLESLYSSWKEYPNMDLGEKATSVSLVEMQPCFLQLMSMSEKFVEIQVPSNPLTSSSPQQVQVTISAQEVGATENPPYRSSFSFSDFPASSVVLPIHRLRKGQVAFNYSYYNNKLQKTEVTGDFTCPLCKVKCASFKGLECHIATHDFFNFEFWVNEKYPAVNVSLNEVTLTETSKCFKKEKKGDPNARLEPYPFSSMKSSRRKQKTPARNPWPRPIKTDDAADSVKSEKSQIPPGGAESSSQTVPPGMGPADLQMMNMWNSFMKKHRVITGGCIACGCEAFSKLHGPFLVRNLDLLWCWKKYIWTLKIYGRLDAQTLNNCMVLFEQLPVNEDYQIVNVSFKSETMISGTKKSRRKRQKRQVGNLMQGPHLGLGCEVIEQTDDQMHNEYFCAHMSEEEKIAAEESFKAYINPTELYMKLQDRAKKNPLFLQRSLSYKIEAKHQRRIQMTVSLSDTIETQKLFPLYVFLARLVSPEPTAEYSAVYKFSRTCSIPGGVDGKANFLLPEMDRLALKAGSVDLLFISFAGEQNFDSSKIRSGNIGGHCFLSKIPLETLYSSWKKYPNMGLGERATSVSLVEMQPYFLQLKCIMSEQCVEIQVPRNPLTSSSPQQVQVTISAQEVGATENPPYRSSFSFNDFPASSVVLPINRLRKGQVAFNYRYYNNKLQKTEVTGDFTCPICSGLECHMPSTHDLFNFEFWVNEKYPAVNVSLKSEVTFTETNKGDPNARLEPYPFSSMKSSRRKQKTPVRNPRPRPIKTDDAADSVKSEKSQTVPPGMGPADLQMMNMWNSFMKKHRVITGGCIACGCEAFSKLHGPFLVRNLDLLWCWKKYIWTLKICGRLDAQTLNNCMVLFEQLAN</sequence>
<feature type="compositionally biased region" description="Basic and acidic residues" evidence="7">
    <location>
        <begin position="459"/>
        <end position="472"/>
    </location>
</feature>
<dbReference type="Pfam" id="PF09733">
    <property type="entry name" value="VEFS-Box"/>
    <property type="match status" value="2"/>
</dbReference>
<evidence type="ECO:0008006" key="13">
    <source>
        <dbReference type="Google" id="ProtNLM"/>
    </source>
</evidence>
<evidence type="ECO:0000259" key="10">
    <source>
        <dbReference type="Pfam" id="PF24663"/>
    </source>
</evidence>
<evidence type="ECO:0000313" key="11">
    <source>
        <dbReference type="EMBL" id="KAG5403979.1"/>
    </source>
</evidence>
<dbReference type="Pfam" id="PF23320">
    <property type="entry name" value="Zn_SUZ12"/>
    <property type="match status" value="2"/>
</dbReference>
<evidence type="ECO:0000256" key="1">
    <source>
        <dbReference type="ARBA" id="ARBA00007416"/>
    </source>
</evidence>
<proteinExistence type="inferred from homology"/>
<feature type="region of interest" description="Disordered" evidence="7">
    <location>
        <begin position="960"/>
        <end position="1020"/>
    </location>
</feature>
<keyword evidence="12" id="KW-1185">Reference proteome</keyword>
<feature type="compositionally biased region" description="Basic and acidic residues" evidence="7">
    <location>
        <begin position="997"/>
        <end position="1010"/>
    </location>
</feature>
<dbReference type="Pfam" id="PF24663">
    <property type="entry name" value="DUF7651"/>
    <property type="match status" value="2"/>
</dbReference>
<evidence type="ECO:0000256" key="4">
    <source>
        <dbReference type="ARBA" id="ARBA00022833"/>
    </source>
</evidence>
<dbReference type="EMBL" id="JADBGQ010000003">
    <property type="protein sequence ID" value="KAG5403979.1"/>
    <property type="molecule type" value="Genomic_DNA"/>
</dbReference>
<feature type="domain" description="DUF7651" evidence="10">
    <location>
        <begin position="677"/>
        <end position="864"/>
    </location>
</feature>
<name>A0ABQ7N2J7_BRACM</name>
<feature type="compositionally biased region" description="Basic and acidic residues" evidence="7">
    <location>
        <begin position="420"/>
        <end position="430"/>
    </location>
</feature>
<dbReference type="InterPro" id="IPR056068">
    <property type="entry name" value="EMF2-like_DUF7651"/>
</dbReference>
<protein>
    <recommendedName>
        <fullName evidence="13">Polycomb protein VEFS-Box domain-containing protein</fullName>
    </recommendedName>
</protein>
<evidence type="ECO:0000313" key="12">
    <source>
        <dbReference type="Proteomes" id="UP000823674"/>
    </source>
</evidence>
<dbReference type="Proteomes" id="UP000823674">
    <property type="component" value="Chromosome A03"/>
</dbReference>
<feature type="domain" description="DUF7651" evidence="10">
    <location>
        <begin position="113"/>
        <end position="314"/>
    </location>
</feature>
<dbReference type="CDD" id="cd21749">
    <property type="entry name" value="ZnB-Zn_EMF2-like"/>
    <property type="match status" value="2"/>
</dbReference>
<evidence type="ECO:0000256" key="6">
    <source>
        <dbReference type="ARBA" id="ARBA00023163"/>
    </source>
</evidence>
<dbReference type="InterPro" id="IPR019135">
    <property type="entry name" value="Polycomb_protein_VEFS-Box"/>
</dbReference>
<dbReference type="InterPro" id="IPR057540">
    <property type="entry name" value="Znf_SUZ12"/>
</dbReference>
<comment type="similarity">
    <text evidence="1">Belongs to the VEFS (VRN2-EMF2-FIS2-SU(Z)12) family.</text>
</comment>
<evidence type="ECO:0000259" key="9">
    <source>
        <dbReference type="Pfam" id="PF23320"/>
    </source>
</evidence>
<feature type="domain" description="Polycomb protein SUZ12-like zinc finger" evidence="9">
    <location>
        <begin position="343"/>
        <end position="410"/>
    </location>
</feature>
<feature type="region of interest" description="Disordered" evidence="7">
    <location>
        <begin position="420"/>
        <end position="492"/>
    </location>
</feature>
<evidence type="ECO:0000256" key="2">
    <source>
        <dbReference type="ARBA" id="ARBA00022723"/>
    </source>
</evidence>
<accession>A0ABQ7N2J7</accession>
<keyword evidence="3" id="KW-0863">Zinc-finger</keyword>
<evidence type="ECO:0000256" key="3">
    <source>
        <dbReference type="ARBA" id="ARBA00022771"/>
    </source>
</evidence>
<keyword evidence="5" id="KW-0805">Transcription regulation</keyword>
<comment type="caution">
    <text evidence="11">The sequence shown here is derived from an EMBL/GenBank/DDBJ whole genome shotgun (WGS) entry which is preliminary data.</text>
</comment>
<feature type="domain" description="Polycomb protein VEFS-Box" evidence="8">
    <location>
        <begin position="497"/>
        <end position="559"/>
    </location>
</feature>
<keyword evidence="6" id="KW-0804">Transcription</keyword>
<evidence type="ECO:0000259" key="8">
    <source>
        <dbReference type="Pfam" id="PF09733"/>
    </source>
</evidence>
<keyword evidence="4" id="KW-0862">Zinc</keyword>
<dbReference type="CDD" id="cd21553">
    <property type="entry name" value="VEFS-box_EMF2-like"/>
    <property type="match status" value="2"/>
</dbReference>
<gene>
    <name evidence="11" type="primary">A03p016880.1_BraROA</name>
    <name evidence="11" type="ORF">IGI04_010098</name>
</gene>
<dbReference type="PANTHER" id="PTHR22597">
    <property type="entry name" value="POLYCOMB GROUP PROTEIN"/>
    <property type="match status" value="1"/>
</dbReference>
<feature type="compositionally biased region" description="Basic residues" evidence="7">
    <location>
        <begin position="980"/>
        <end position="996"/>
    </location>
</feature>
<feature type="domain" description="Polycomb protein VEFS-Box" evidence="8">
    <location>
        <begin position="1024"/>
        <end position="1086"/>
    </location>
</feature>
<organism evidence="11 12">
    <name type="scientific">Brassica rapa subsp. trilocularis</name>
    <dbReference type="NCBI Taxonomy" id="1813537"/>
    <lineage>
        <taxon>Eukaryota</taxon>
        <taxon>Viridiplantae</taxon>
        <taxon>Streptophyta</taxon>
        <taxon>Embryophyta</taxon>
        <taxon>Tracheophyta</taxon>
        <taxon>Spermatophyta</taxon>
        <taxon>Magnoliopsida</taxon>
        <taxon>eudicotyledons</taxon>
        <taxon>Gunneridae</taxon>
        <taxon>Pentapetalae</taxon>
        <taxon>rosids</taxon>
        <taxon>malvids</taxon>
        <taxon>Brassicales</taxon>
        <taxon>Brassicaceae</taxon>
        <taxon>Brassiceae</taxon>
        <taxon>Brassica</taxon>
    </lineage>
</organism>
<reference evidence="11 12" key="1">
    <citation type="submission" date="2021-03" db="EMBL/GenBank/DDBJ databases">
        <authorList>
            <person name="King G.J."/>
            <person name="Bancroft I."/>
            <person name="Baten A."/>
            <person name="Bloomfield J."/>
            <person name="Borpatragohain P."/>
            <person name="He Z."/>
            <person name="Irish N."/>
            <person name="Irwin J."/>
            <person name="Liu K."/>
            <person name="Mauleon R.P."/>
            <person name="Moore J."/>
            <person name="Morris R."/>
            <person name="Ostergaard L."/>
            <person name="Wang B."/>
            <person name="Wells R."/>
        </authorList>
    </citation>
    <scope>NUCLEOTIDE SEQUENCE [LARGE SCALE GENOMIC DNA]</scope>
    <source>
        <strain evidence="11">R-o-18</strain>
        <tissue evidence="11">Leaf</tissue>
    </source>
</reference>
<feature type="domain" description="Polycomb protein SUZ12-like zinc finger" evidence="9">
    <location>
        <begin position="893"/>
        <end position="954"/>
    </location>
</feature>
<evidence type="ECO:0000256" key="7">
    <source>
        <dbReference type="SAM" id="MobiDB-lite"/>
    </source>
</evidence>
<keyword evidence="2" id="KW-0479">Metal-binding</keyword>
<dbReference type="PANTHER" id="PTHR22597:SF19">
    <property type="entry name" value="POLYCOMB PROTEIN VEFS-BOX DOMAIN-CONTAINING PROTEIN"/>
    <property type="match status" value="1"/>
</dbReference>